<dbReference type="SUPFAM" id="SSF46785">
    <property type="entry name" value="Winged helix' DNA-binding domain"/>
    <property type="match status" value="1"/>
</dbReference>
<gene>
    <name evidence="5" type="ORF">YC6258_05594</name>
</gene>
<organism evidence="5 6">
    <name type="scientific">Gynuella sunshinyii YC6258</name>
    <dbReference type="NCBI Taxonomy" id="1445510"/>
    <lineage>
        <taxon>Bacteria</taxon>
        <taxon>Pseudomonadati</taxon>
        <taxon>Pseudomonadota</taxon>
        <taxon>Gammaproteobacteria</taxon>
        <taxon>Oceanospirillales</taxon>
        <taxon>Saccharospirillaceae</taxon>
        <taxon>Gynuella</taxon>
    </lineage>
</organism>
<dbReference type="PATRIC" id="fig|1445510.3.peg.5560"/>
<evidence type="ECO:0000256" key="2">
    <source>
        <dbReference type="ARBA" id="ARBA00023125"/>
    </source>
</evidence>
<dbReference type="Gene3D" id="1.10.10.10">
    <property type="entry name" value="Winged helix-like DNA-binding domain superfamily/Winged helix DNA-binding domain"/>
    <property type="match status" value="1"/>
</dbReference>
<dbReference type="PRINTS" id="PR00037">
    <property type="entry name" value="HTHLACR"/>
</dbReference>
<dbReference type="AlphaFoldDB" id="A0A0C5VSF6"/>
<dbReference type="PROSITE" id="PS51000">
    <property type="entry name" value="HTH_DEOR_2"/>
    <property type="match status" value="1"/>
</dbReference>
<dbReference type="HOGENOM" id="CLU_060699_3_2_6"/>
<keyword evidence="6" id="KW-1185">Reference proteome</keyword>
<dbReference type="STRING" id="1445510.YC6258_05594"/>
<evidence type="ECO:0000313" key="6">
    <source>
        <dbReference type="Proteomes" id="UP000032266"/>
    </source>
</evidence>
<keyword evidence="3" id="KW-0804">Transcription</keyword>
<dbReference type="InterPro" id="IPR001034">
    <property type="entry name" value="DeoR_HTH"/>
</dbReference>
<dbReference type="GO" id="GO:0003700">
    <property type="term" value="F:DNA-binding transcription factor activity"/>
    <property type="evidence" value="ECO:0007669"/>
    <property type="project" value="InterPro"/>
</dbReference>
<dbReference type="PANTHER" id="PTHR30363:SF55">
    <property type="entry name" value="HTH-TYPE TRANSCRIPTIONAL REGULATOR ULAR"/>
    <property type="match status" value="1"/>
</dbReference>
<evidence type="ECO:0000256" key="1">
    <source>
        <dbReference type="ARBA" id="ARBA00023015"/>
    </source>
</evidence>
<dbReference type="SUPFAM" id="SSF100950">
    <property type="entry name" value="NagB/RpiA/CoA transferase-like"/>
    <property type="match status" value="1"/>
</dbReference>
<evidence type="ECO:0000259" key="4">
    <source>
        <dbReference type="PROSITE" id="PS51000"/>
    </source>
</evidence>
<dbReference type="SMART" id="SM01134">
    <property type="entry name" value="DeoRC"/>
    <property type="match status" value="1"/>
</dbReference>
<keyword evidence="2" id="KW-0238">DNA-binding</keyword>
<dbReference type="KEGG" id="gsn:YC6258_05594"/>
<sequence>MNESSRHRKILQYLSEHTSATVTELVDFLDKSPATIRRDITKLDESKKLKKVRNGAERIAIELHQNDHALKSLYPNMSDIHNVIENDRIARKAVELCMEKDNVFISEGAATFLMGRYLLSRNIQVYTNYMPLATYLITEDFPHLIVLGGQYVKNQNLLVSPDRHKNYQGRYLFCSGDGITESGLTKSGLLAFMEEKKLVEHVDKIVALIDSDKIGVIGGVLLFSLDELDIVITGKDADPEIITQLKEKNIAVYLV</sequence>
<dbReference type="InterPro" id="IPR014036">
    <property type="entry name" value="DeoR-like_C"/>
</dbReference>
<dbReference type="OrthoDB" id="9814815at2"/>
<name>A0A0C5VSF6_9GAMM</name>
<dbReference type="RefSeq" id="WP_044619330.1">
    <property type="nucleotide sequence ID" value="NZ_CP007142.1"/>
</dbReference>
<dbReference type="InterPro" id="IPR018356">
    <property type="entry name" value="Tscrpt_reg_HTH_DeoR_CS"/>
</dbReference>
<accession>A0A0C5VSF6</accession>
<dbReference type="GO" id="GO:0003677">
    <property type="term" value="F:DNA binding"/>
    <property type="evidence" value="ECO:0007669"/>
    <property type="project" value="UniProtKB-KW"/>
</dbReference>
<dbReference type="PANTHER" id="PTHR30363">
    <property type="entry name" value="HTH-TYPE TRANSCRIPTIONAL REGULATOR SRLR-RELATED"/>
    <property type="match status" value="1"/>
</dbReference>
<feature type="domain" description="HTH deoR-type" evidence="4">
    <location>
        <begin position="3"/>
        <end position="58"/>
    </location>
</feature>
<dbReference type="InterPro" id="IPR036390">
    <property type="entry name" value="WH_DNA-bd_sf"/>
</dbReference>
<reference evidence="5 6" key="1">
    <citation type="submission" date="2014-01" db="EMBL/GenBank/DDBJ databases">
        <title>Full genme sequencing of cellulolytic bacterium Gynuella sunshinyii YC6258T gen. nov., sp. nov.</title>
        <authorList>
            <person name="Khan H."/>
            <person name="Chung E.J."/>
            <person name="Chung Y.R."/>
        </authorList>
    </citation>
    <scope>NUCLEOTIDE SEQUENCE [LARGE SCALE GENOMIC DNA]</scope>
    <source>
        <strain evidence="5 6">YC6258</strain>
    </source>
</reference>
<dbReference type="InterPro" id="IPR037171">
    <property type="entry name" value="NagB/RpiA_transferase-like"/>
</dbReference>
<dbReference type="NCBIfam" id="NF010034">
    <property type="entry name" value="PRK13509.1"/>
    <property type="match status" value="1"/>
</dbReference>
<evidence type="ECO:0000256" key="3">
    <source>
        <dbReference type="ARBA" id="ARBA00023163"/>
    </source>
</evidence>
<dbReference type="InterPro" id="IPR050313">
    <property type="entry name" value="Carb_Metab_HTH_regulators"/>
</dbReference>
<dbReference type="Proteomes" id="UP000032266">
    <property type="component" value="Chromosome"/>
</dbReference>
<dbReference type="InterPro" id="IPR036388">
    <property type="entry name" value="WH-like_DNA-bd_sf"/>
</dbReference>
<proteinExistence type="predicted"/>
<keyword evidence="1" id="KW-0805">Transcription regulation</keyword>
<dbReference type="Pfam" id="PF08220">
    <property type="entry name" value="HTH_DeoR"/>
    <property type="match status" value="1"/>
</dbReference>
<protein>
    <submittedName>
        <fullName evidence="5">Transcriptional regulator of sugar metabolism</fullName>
    </submittedName>
</protein>
<dbReference type="PROSITE" id="PS00894">
    <property type="entry name" value="HTH_DEOR_1"/>
    <property type="match status" value="1"/>
</dbReference>
<evidence type="ECO:0000313" key="5">
    <source>
        <dbReference type="EMBL" id="AJQ97622.1"/>
    </source>
</evidence>
<dbReference type="SMART" id="SM00420">
    <property type="entry name" value="HTH_DEOR"/>
    <property type="match status" value="1"/>
</dbReference>
<dbReference type="EMBL" id="CP007142">
    <property type="protein sequence ID" value="AJQ97622.1"/>
    <property type="molecule type" value="Genomic_DNA"/>
</dbReference>
<dbReference type="Pfam" id="PF00455">
    <property type="entry name" value="DeoRC"/>
    <property type="match status" value="1"/>
</dbReference>